<dbReference type="GO" id="GO:0008526">
    <property type="term" value="F:phosphatidylinositol transfer activity"/>
    <property type="evidence" value="ECO:0007669"/>
    <property type="project" value="TreeGrafter"/>
</dbReference>
<dbReference type="Pfam" id="PF24694">
    <property type="entry name" value="LNS2_PITM1-3"/>
    <property type="match status" value="1"/>
</dbReference>
<dbReference type="PANTHER" id="PTHR10658">
    <property type="entry name" value="PHOSPHATIDYLINOSITOL TRANSFER PROTEIN"/>
    <property type="match status" value="1"/>
</dbReference>
<accession>A0A5N4BYP1</accession>
<dbReference type="InterPro" id="IPR031315">
    <property type="entry name" value="LNS2/PITP"/>
</dbReference>
<reference evidence="2 3" key="1">
    <citation type="journal article" date="2019" name="Mol. Ecol. Resour.">
        <title>Improving Illumina assemblies with Hi-C and long reads: an example with the North African dromedary.</title>
        <authorList>
            <person name="Elbers J.P."/>
            <person name="Rogers M.F."/>
            <person name="Perelman P.L."/>
            <person name="Proskuryakova A.A."/>
            <person name="Serdyukova N.A."/>
            <person name="Johnson W.E."/>
            <person name="Horin P."/>
            <person name="Corander J."/>
            <person name="Murphy D."/>
            <person name="Burger P.A."/>
        </authorList>
    </citation>
    <scope>NUCLEOTIDE SEQUENCE [LARGE SCALE GENOMIC DNA]</scope>
    <source>
        <strain evidence="2">Drom800</strain>
        <tissue evidence="2">Blood</tissue>
    </source>
</reference>
<protein>
    <submittedName>
        <fullName evidence="2">Membrane-associated phosphatidylinositol transfer protein 1</fullName>
    </submittedName>
</protein>
<dbReference type="AlphaFoldDB" id="A0A5N4BYP1"/>
<evidence type="ECO:0000313" key="3">
    <source>
        <dbReference type="Proteomes" id="UP000299084"/>
    </source>
</evidence>
<dbReference type="GO" id="GO:0005737">
    <property type="term" value="C:cytoplasm"/>
    <property type="evidence" value="ECO:0007669"/>
    <property type="project" value="TreeGrafter"/>
</dbReference>
<evidence type="ECO:0000313" key="2">
    <source>
        <dbReference type="EMBL" id="KAB1251709.1"/>
    </source>
</evidence>
<dbReference type="Proteomes" id="UP000299084">
    <property type="component" value="Unassembled WGS sequence"/>
</dbReference>
<gene>
    <name evidence="2" type="ORF">Cadr_000030386</name>
</gene>
<dbReference type="GO" id="GO:0031210">
    <property type="term" value="F:phosphatidylcholine binding"/>
    <property type="evidence" value="ECO:0007669"/>
    <property type="project" value="TreeGrafter"/>
</dbReference>
<dbReference type="EMBL" id="JWIN03000075">
    <property type="protein sequence ID" value="KAB1251709.1"/>
    <property type="molecule type" value="Genomic_DNA"/>
</dbReference>
<feature type="domain" description="LNS2/PITP" evidence="1">
    <location>
        <begin position="1"/>
        <end position="107"/>
    </location>
</feature>
<name>A0A5N4BYP1_CAMDR</name>
<dbReference type="GO" id="GO:0035091">
    <property type="term" value="F:phosphatidylinositol binding"/>
    <property type="evidence" value="ECO:0007669"/>
    <property type="project" value="TreeGrafter"/>
</dbReference>
<keyword evidence="3" id="KW-1185">Reference proteome</keyword>
<organism evidence="2 3">
    <name type="scientific">Camelus dromedarius</name>
    <name type="common">Dromedary</name>
    <name type="synonym">Arabian camel</name>
    <dbReference type="NCBI Taxonomy" id="9838"/>
    <lineage>
        <taxon>Eukaryota</taxon>
        <taxon>Metazoa</taxon>
        <taxon>Chordata</taxon>
        <taxon>Craniata</taxon>
        <taxon>Vertebrata</taxon>
        <taxon>Euteleostomi</taxon>
        <taxon>Mammalia</taxon>
        <taxon>Eutheria</taxon>
        <taxon>Laurasiatheria</taxon>
        <taxon>Artiodactyla</taxon>
        <taxon>Tylopoda</taxon>
        <taxon>Camelidae</taxon>
        <taxon>Camelus</taxon>
    </lineage>
</organism>
<dbReference type="GO" id="GO:0008525">
    <property type="term" value="F:phosphatidylcholine transporter activity"/>
    <property type="evidence" value="ECO:0007669"/>
    <property type="project" value="TreeGrafter"/>
</dbReference>
<dbReference type="PANTHER" id="PTHR10658:SF40">
    <property type="entry name" value="MEMBRANE-ASSOCIATED PHOSPHATIDYLINOSITOL TRANSFER PROTEIN 1"/>
    <property type="match status" value="1"/>
</dbReference>
<comment type="caution">
    <text evidence="2">The sequence shown here is derived from an EMBL/GenBank/DDBJ whole genome shotgun (WGS) entry which is preliminary data.</text>
</comment>
<dbReference type="InterPro" id="IPR001666">
    <property type="entry name" value="PI_transfer"/>
</dbReference>
<sequence>MVVRHWQDTGYLIVYVTVGPICRHRVVAWLSQHNFPHALSPSATALPMIHCAKGDVSAKPVQEVELNIVAGYGSPKDVAVYAALGLPPSQTYIGAAPCGNAGAVPVRTK</sequence>
<evidence type="ECO:0000259" key="1">
    <source>
        <dbReference type="SMART" id="SM00775"/>
    </source>
</evidence>
<dbReference type="SMART" id="SM00775">
    <property type="entry name" value="LNS2"/>
    <property type="match status" value="1"/>
</dbReference>
<proteinExistence type="predicted"/>